<sequence length="140" mass="15287">MNKALGVELTMKPADGNNYWMTGERELSKRIDAATAPDGLPMGPPQETFFAHRLLFRKKQIRYLPQGEALRQSQRKGRHDARGEPQKLRQHSSRGRGDGRTGAVAVRLRGGGQQKAGTRTKAGLNAALCGASRRAGRPTA</sequence>
<dbReference type="RefSeq" id="WP_181656444.1">
    <property type="nucleotide sequence ID" value="NZ_JACEHE010000003.1"/>
</dbReference>
<evidence type="ECO:0000256" key="1">
    <source>
        <dbReference type="SAM" id="MobiDB-lite"/>
    </source>
</evidence>
<dbReference type="Proteomes" id="UP000545761">
    <property type="component" value="Unassembled WGS sequence"/>
</dbReference>
<organism evidence="2 3">
    <name type="scientific">Streptomyces himalayensis subsp. himalayensis</name>
    <dbReference type="NCBI Taxonomy" id="2756131"/>
    <lineage>
        <taxon>Bacteria</taxon>
        <taxon>Bacillati</taxon>
        <taxon>Actinomycetota</taxon>
        <taxon>Actinomycetes</taxon>
        <taxon>Kitasatosporales</taxon>
        <taxon>Streptomycetaceae</taxon>
        <taxon>Streptomyces</taxon>
        <taxon>Streptomyces himalayensis</taxon>
    </lineage>
</organism>
<protein>
    <submittedName>
        <fullName evidence="2">Uncharacterized protein</fullName>
    </submittedName>
</protein>
<gene>
    <name evidence="2" type="ORF">H1D24_06565</name>
</gene>
<name>A0A7W0DI06_9ACTN</name>
<evidence type="ECO:0000313" key="3">
    <source>
        <dbReference type="Proteomes" id="UP000545761"/>
    </source>
</evidence>
<dbReference type="AlphaFoldDB" id="A0A7W0DI06"/>
<proteinExistence type="predicted"/>
<accession>A0A7W0DI06</accession>
<evidence type="ECO:0000313" key="2">
    <source>
        <dbReference type="EMBL" id="MBA2945491.1"/>
    </source>
</evidence>
<feature type="region of interest" description="Disordered" evidence="1">
    <location>
        <begin position="66"/>
        <end position="121"/>
    </location>
</feature>
<dbReference type="EMBL" id="JACEHE010000003">
    <property type="protein sequence ID" value="MBA2945491.1"/>
    <property type="molecule type" value="Genomic_DNA"/>
</dbReference>
<reference evidence="2 3" key="1">
    <citation type="submission" date="2020-07" db="EMBL/GenBank/DDBJ databases">
        <title>Streptomyces isolated from Indian soil.</title>
        <authorList>
            <person name="Mandal S."/>
            <person name="Maiti P.K."/>
        </authorList>
    </citation>
    <scope>NUCLEOTIDE SEQUENCE [LARGE SCALE GENOMIC DNA]</scope>
    <source>
        <strain evidence="2 3">PSKA28</strain>
    </source>
</reference>
<comment type="caution">
    <text evidence="2">The sequence shown here is derived from an EMBL/GenBank/DDBJ whole genome shotgun (WGS) entry which is preliminary data.</text>
</comment>